<name>A0A9R1VNV0_LACSA</name>
<sequence length="85" mass="9814">MGCKPRSFYGTEGAVGLSHWIEKTDVVFHISVCPDDFRVKYATCTLKDSALTWWNNHAKSMEITEAYSMDWEPLKQMMIRGYCPC</sequence>
<proteinExistence type="predicted"/>
<evidence type="ECO:0008006" key="3">
    <source>
        <dbReference type="Google" id="ProtNLM"/>
    </source>
</evidence>
<evidence type="ECO:0000313" key="1">
    <source>
        <dbReference type="EMBL" id="KAJ0208167.1"/>
    </source>
</evidence>
<gene>
    <name evidence="1" type="ORF">LSAT_V11C500253380</name>
</gene>
<dbReference type="Proteomes" id="UP000235145">
    <property type="component" value="Unassembled WGS sequence"/>
</dbReference>
<reference evidence="1 2" key="1">
    <citation type="journal article" date="2017" name="Nat. Commun.">
        <title>Genome assembly with in vitro proximity ligation data and whole-genome triplication in lettuce.</title>
        <authorList>
            <person name="Reyes-Chin-Wo S."/>
            <person name="Wang Z."/>
            <person name="Yang X."/>
            <person name="Kozik A."/>
            <person name="Arikit S."/>
            <person name="Song C."/>
            <person name="Xia L."/>
            <person name="Froenicke L."/>
            <person name="Lavelle D.O."/>
            <person name="Truco M.J."/>
            <person name="Xia R."/>
            <person name="Zhu S."/>
            <person name="Xu C."/>
            <person name="Xu H."/>
            <person name="Xu X."/>
            <person name="Cox K."/>
            <person name="Korf I."/>
            <person name="Meyers B.C."/>
            <person name="Michelmore R.W."/>
        </authorList>
    </citation>
    <scope>NUCLEOTIDE SEQUENCE [LARGE SCALE GENOMIC DNA]</scope>
    <source>
        <strain evidence="2">cv. Salinas</strain>
        <tissue evidence="1">Seedlings</tissue>
    </source>
</reference>
<organism evidence="1 2">
    <name type="scientific">Lactuca sativa</name>
    <name type="common">Garden lettuce</name>
    <dbReference type="NCBI Taxonomy" id="4236"/>
    <lineage>
        <taxon>Eukaryota</taxon>
        <taxon>Viridiplantae</taxon>
        <taxon>Streptophyta</taxon>
        <taxon>Embryophyta</taxon>
        <taxon>Tracheophyta</taxon>
        <taxon>Spermatophyta</taxon>
        <taxon>Magnoliopsida</taxon>
        <taxon>eudicotyledons</taxon>
        <taxon>Gunneridae</taxon>
        <taxon>Pentapetalae</taxon>
        <taxon>asterids</taxon>
        <taxon>campanulids</taxon>
        <taxon>Asterales</taxon>
        <taxon>Asteraceae</taxon>
        <taxon>Cichorioideae</taxon>
        <taxon>Cichorieae</taxon>
        <taxon>Lactucinae</taxon>
        <taxon>Lactuca</taxon>
    </lineage>
</organism>
<protein>
    <recommendedName>
        <fullName evidence="3">Retrotransposon gag domain-containing protein</fullName>
    </recommendedName>
</protein>
<dbReference type="EMBL" id="NBSK02000005">
    <property type="protein sequence ID" value="KAJ0208167.1"/>
    <property type="molecule type" value="Genomic_DNA"/>
</dbReference>
<accession>A0A9R1VNV0</accession>
<evidence type="ECO:0000313" key="2">
    <source>
        <dbReference type="Proteomes" id="UP000235145"/>
    </source>
</evidence>
<comment type="caution">
    <text evidence="1">The sequence shown here is derived from an EMBL/GenBank/DDBJ whole genome shotgun (WGS) entry which is preliminary data.</text>
</comment>
<keyword evidence="2" id="KW-1185">Reference proteome</keyword>
<dbReference type="AlphaFoldDB" id="A0A9R1VNV0"/>